<dbReference type="SUPFAM" id="SSF53807">
    <property type="entry name" value="Helical backbone' metal receptor"/>
    <property type="match status" value="1"/>
</dbReference>
<organism evidence="1 2">
    <name type="scientific">Vreelandella olivaria</name>
    <dbReference type="NCBI Taxonomy" id="390919"/>
    <lineage>
        <taxon>Bacteria</taxon>
        <taxon>Pseudomonadati</taxon>
        <taxon>Pseudomonadota</taxon>
        <taxon>Gammaproteobacteria</taxon>
        <taxon>Oceanospirillales</taxon>
        <taxon>Halomonadaceae</taxon>
        <taxon>Vreelandella</taxon>
    </lineage>
</organism>
<keyword evidence="2" id="KW-1185">Reference proteome</keyword>
<evidence type="ECO:0000313" key="1">
    <source>
        <dbReference type="EMBL" id="BBI51647.1"/>
    </source>
</evidence>
<name>A0ABN5X492_9GAMM</name>
<proteinExistence type="predicted"/>
<dbReference type="EMBL" id="AP019416">
    <property type="protein sequence ID" value="BBI51647.1"/>
    <property type="molecule type" value="Genomic_DNA"/>
</dbReference>
<dbReference type="Proteomes" id="UP000289555">
    <property type="component" value="Chromosome"/>
</dbReference>
<evidence type="ECO:0000313" key="2">
    <source>
        <dbReference type="Proteomes" id="UP000289555"/>
    </source>
</evidence>
<protein>
    <recommendedName>
        <fullName evidence="3">Fe/B12 periplasmic-binding domain-containing protein</fullName>
    </recommendedName>
</protein>
<reference evidence="2" key="1">
    <citation type="journal article" date="2019" name="Microbiol. Resour. Announc.">
        <title>Complete Genome Sequence of Halomonas olivaria, a Moderately Halophilic Bacterium Isolated from Olive Processing Effluents, Obtained by Nanopore Sequencing.</title>
        <authorList>
            <person name="Nagata S."/>
            <person name="Ii K.M."/>
            <person name="Tsukimi T."/>
            <person name="Miura M.C."/>
            <person name="Galipon J."/>
            <person name="Arakawa K."/>
        </authorList>
    </citation>
    <scope>NUCLEOTIDE SEQUENCE [LARGE SCALE GENOMIC DNA]</scope>
    <source>
        <strain evidence="2">TYRC17</strain>
    </source>
</reference>
<gene>
    <name evidence="1" type="ORF">HORIV_40680</name>
</gene>
<evidence type="ECO:0008006" key="3">
    <source>
        <dbReference type="Google" id="ProtNLM"/>
    </source>
</evidence>
<sequence>MTTTIAASAVGLAQAAYPSTDYPLTLTNCGVEISVASPPERTVTVGQSATEILYSLGLADRVNGTSVWFNPVLPSLLRPMKRSSGSPMTTLALRPWSISGLTW</sequence>
<dbReference type="Gene3D" id="3.40.50.1980">
    <property type="entry name" value="Nitrogenase molybdenum iron protein domain"/>
    <property type="match status" value="1"/>
</dbReference>
<accession>A0ABN5X492</accession>